<dbReference type="Gene3D" id="3.40.50.720">
    <property type="entry name" value="NAD(P)-binding Rossmann-like Domain"/>
    <property type="match status" value="1"/>
</dbReference>
<reference evidence="8 9" key="1">
    <citation type="submission" date="2021-05" db="EMBL/GenBank/DDBJ databases">
        <title>The draft genome of Geobacter pelophilus DSM 12255.</title>
        <authorList>
            <person name="Xu Z."/>
            <person name="Masuda Y."/>
            <person name="Itoh H."/>
            <person name="Senoo K."/>
        </authorList>
    </citation>
    <scope>NUCLEOTIDE SEQUENCE [LARGE SCALE GENOMIC DNA]</scope>
    <source>
        <strain evidence="8 9">DSM 12255</strain>
    </source>
</reference>
<keyword evidence="9" id="KW-1185">Reference proteome</keyword>
<dbReference type="RefSeq" id="WP_214173294.1">
    <property type="nucleotide sequence ID" value="NZ_JAHCVJ010000013.1"/>
</dbReference>
<evidence type="ECO:0000256" key="6">
    <source>
        <dbReference type="RuleBase" id="RU364082"/>
    </source>
</evidence>
<dbReference type="PANTHER" id="PTHR10491:SF4">
    <property type="entry name" value="METHIONINE ADENOSYLTRANSFERASE 2 SUBUNIT BETA"/>
    <property type="match status" value="1"/>
</dbReference>
<dbReference type="InterPro" id="IPR029903">
    <property type="entry name" value="RmlD-like-bd"/>
</dbReference>
<dbReference type="Pfam" id="PF04321">
    <property type="entry name" value="RmlD_sub_bind"/>
    <property type="match status" value="1"/>
</dbReference>
<evidence type="ECO:0000313" key="9">
    <source>
        <dbReference type="Proteomes" id="UP000811899"/>
    </source>
</evidence>
<proteinExistence type="inferred from homology"/>
<dbReference type="InterPro" id="IPR036291">
    <property type="entry name" value="NAD(P)-bd_dom_sf"/>
</dbReference>
<dbReference type="AlphaFoldDB" id="A0AAW4LAF7"/>
<dbReference type="GO" id="GO:0008831">
    <property type="term" value="F:dTDP-4-dehydrorhamnose reductase activity"/>
    <property type="evidence" value="ECO:0007669"/>
    <property type="project" value="UniProtKB-EC"/>
</dbReference>
<feature type="domain" description="RmlD-like substrate binding" evidence="7">
    <location>
        <begin position="1"/>
        <end position="277"/>
    </location>
</feature>
<comment type="pathway">
    <text evidence="1 6">Carbohydrate biosynthesis; dTDP-L-rhamnose biosynthesis.</text>
</comment>
<evidence type="ECO:0000256" key="3">
    <source>
        <dbReference type="ARBA" id="ARBA00012929"/>
    </source>
</evidence>
<evidence type="ECO:0000256" key="4">
    <source>
        <dbReference type="ARBA" id="ARBA00017099"/>
    </source>
</evidence>
<dbReference type="CDD" id="cd05254">
    <property type="entry name" value="dTDP_HR_like_SDR_e"/>
    <property type="match status" value="1"/>
</dbReference>
<protein>
    <recommendedName>
        <fullName evidence="4 6">dTDP-4-dehydrorhamnose reductase</fullName>
        <ecNumber evidence="3 6">1.1.1.133</ecNumber>
    </recommendedName>
</protein>
<keyword evidence="6" id="KW-0560">Oxidoreductase</keyword>
<comment type="function">
    <text evidence="6">Catalyzes the reduction of dTDP-6-deoxy-L-lyxo-4-hexulose to yield dTDP-L-rhamnose.</text>
</comment>
<evidence type="ECO:0000313" key="8">
    <source>
        <dbReference type="EMBL" id="MBT0666522.1"/>
    </source>
</evidence>
<evidence type="ECO:0000259" key="7">
    <source>
        <dbReference type="Pfam" id="PF04321"/>
    </source>
</evidence>
<accession>A0AAW4LAF7</accession>
<sequence length="281" mass="30461">MKILLFGGSGVMGTALDRVCRTVGFECLQPSHAAIDVTDADAVAGAIDKFAPAVVMNAVALIGYDLCENDPVEAFRINSLPASHLAKACAAREITFVQFSTHAVFDGAKDGPYSEQDSPNPLNSYAATKYLAELFCRNLCPRHYVVRLPTLFGPRRNDRLGFADKVLERIGKGEPLRIAVDKIDSPTYSLDAASRIIAVLQESLPYGVYHLANHGSASYFEFVAKILQIKGAAAVLLAAKDSDFPFQGKKPLKTAMTSAKLHNLRPWEDALQAYLENEGGI</sequence>
<dbReference type="InterPro" id="IPR005913">
    <property type="entry name" value="dTDP_dehydrorham_reduct"/>
</dbReference>
<evidence type="ECO:0000256" key="2">
    <source>
        <dbReference type="ARBA" id="ARBA00010944"/>
    </source>
</evidence>
<dbReference type="Gene3D" id="3.90.25.10">
    <property type="entry name" value="UDP-galactose 4-epimerase, domain 1"/>
    <property type="match status" value="1"/>
</dbReference>
<comment type="similarity">
    <text evidence="2 6">Belongs to the dTDP-4-dehydrorhamnose reductase family.</text>
</comment>
<organism evidence="8 9">
    <name type="scientific">Geoanaerobacter pelophilus</name>
    <dbReference type="NCBI Taxonomy" id="60036"/>
    <lineage>
        <taxon>Bacteria</taxon>
        <taxon>Pseudomonadati</taxon>
        <taxon>Thermodesulfobacteriota</taxon>
        <taxon>Desulfuromonadia</taxon>
        <taxon>Geobacterales</taxon>
        <taxon>Geobacteraceae</taxon>
        <taxon>Geoanaerobacter</taxon>
    </lineage>
</organism>
<gene>
    <name evidence="8" type="ORF">KI809_19610</name>
</gene>
<dbReference type="EC" id="1.1.1.133" evidence="3 6"/>
<keyword evidence="6" id="KW-0521">NADP</keyword>
<comment type="caution">
    <text evidence="8">The sequence shown here is derived from an EMBL/GenBank/DDBJ whole genome shotgun (WGS) entry which is preliminary data.</text>
</comment>
<dbReference type="Proteomes" id="UP000811899">
    <property type="component" value="Unassembled WGS sequence"/>
</dbReference>
<dbReference type="PANTHER" id="PTHR10491">
    <property type="entry name" value="DTDP-4-DEHYDRORHAMNOSE REDUCTASE"/>
    <property type="match status" value="1"/>
</dbReference>
<comment type="catalytic activity">
    <reaction evidence="5">
        <text>dTDP-beta-L-rhamnose + NADP(+) = dTDP-4-dehydro-beta-L-rhamnose + NADPH + H(+)</text>
        <dbReference type="Rhea" id="RHEA:21796"/>
        <dbReference type="ChEBI" id="CHEBI:15378"/>
        <dbReference type="ChEBI" id="CHEBI:57510"/>
        <dbReference type="ChEBI" id="CHEBI:57783"/>
        <dbReference type="ChEBI" id="CHEBI:58349"/>
        <dbReference type="ChEBI" id="CHEBI:62830"/>
        <dbReference type="EC" id="1.1.1.133"/>
    </reaction>
</comment>
<dbReference type="SUPFAM" id="SSF51735">
    <property type="entry name" value="NAD(P)-binding Rossmann-fold domains"/>
    <property type="match status" value="1"/>
</dbReference>
<dbReference type="EMBL" id="JAHCVJ010000013">
    <property type="protein sequence ID" value="MBT0666522.1"/>
    <property type="molecule type" value="Genomic_DNA"/>
</dbReference>
<evidence type="ECO:0000256" key="5">
    <source>
        <dbReference type="ARBA" id="ARBA00048200"/>
    </source>
</evidence>
<evidence type="ECO:0000256" key="1">
    <source>
        <dbReference type="ARBA" id="ARBA00004781"/>
    </source>
</evidence>
<name>A0AAW4LAF7_9BACT</name>